<dbReference type="InterPro" id="IPR000792">
    <property type="entry name" value="Tscrpt_reg_LuxR_C"/>
</dbReference>
<dbReference type="CDD" id="cd06170">
    <property type="entry name" value="LuxR_C_like"/>
    <property type="match status" value="1"/>
</dbReference>
<evidence type="ECO:0000256" key="2">
    <source>
        <dbReference type="ARBA" id="ARBA00023125"/>
    </source>
</evidence>
<dbReference type="PANTHER" id="PTHR44688:SF16">
    <property type="entry name" value="DNA-BINDING TRANSCRIPTIONAL ACTIVATOR DEVR_DOSR"/>
    <property type="match status" value="1"/>
</dbReference>
<evidence type="ECO:0000256" key="3">
    <source>
        <dbReference type="ARBA" id="ARBA00023163"/>
    </source>
</evidence>
<dbReference type="PROSITE" id="PS00622">
    <property type="entry name" value="HTH_LUXR_1"/>
    <property type="match status" value="1"/>
</dbReference>
<protein>
    <submittedName>
        <fullName evidence="5">Helix-turn-helix transcriptional regulator</fullName>
    </submittedName>
</protein>
<reference evidence="5 6" key="1">
    <citation type="submission" date="2017-03" db="EMBL/GenBank/DDBJ databases">
        <title>Whole genome sequences of fourteen strains of Bradyrhizobium canariense and one strain of Bradyrhizobium japonicum isolated from Lupinus (Papilionoideae: Genisteae) species in Algeria.</title>
        <authorList>
            <person name="Crovadore J."/>
            <person name="Chekireb D."/>
            <person name="Brachmann A."/>
            <person name="Chablais R."/>
            <person name="Cochard B."/>
            <person name="Lefort F."/>
        </authorList>
    </citation>
    <scope>NUCLEOTIDE SEQUENCE [LARGE SCALE GENOMIC DNA]</scope>
    <source>
        <strain evidence="5 6">UBMA195</strain>
    </source>
</reference>
<accession>A0A1X3HF43</accession>
<dbReference type="EMBL" id="NAFI01000126">
    <property type="protein sequence ID" value="OSJ18658.1"/>
    <property type="molecule type" value="Genomic_DNA"/>
</dbReference>
<dbReference type="InterPro" id="IPR036388">
    <property type="entry name" value="WH-like_DNA-bd_sf"/>
</dbReference>
<dbReference type="OrthoDB" id="5497412at2"/>
<dbReference type="Pfam" id="PF00196">
    <property type="entry name" value="GerE"/>
    <property type="match status" value="1"/>
</dbReference>
<dbReference type="PRINTS" id="PR00038">
    <property type="entry name" value="HTHLUXR"/>
</dbReference>
<evidence type="ECO:0000259" key="4">
    <source>
        <dbReference type="PROSITE" id="PS50043"/>
    </source>
</evidence>
<organism evidence="5 6">
    <name type="scientific">Bradyrhizobium canariense</name>
    <dbReference type="NCBI Taxonomy" id="255045"/>
    <lineage>
        <taxon>Bacteria</taxon>
        <taxon>Pseudomonadati</taxon>
        <taxon>Pseudomonadota</taxon>
        <taxon>Alphaproteobacteria</taxon>
        <taxon>Hyphomicrobiales</taxon>
        <taxon>Nitrobacteraceae</taxon>
        <taxon>Bradyrhizobium</taxon>
    </lineage>
</organism>
<sequence length="222" mass="24712">MLTLMGRSDTATNEAMHFAHSMLEGSATAFYEVDEGYNLRRFLLSRIPEPFHLQYLDGMSAFDPQHPSHAGHLAVARLSKTMAGQQAGETALYRSFIAQCGIVDMLDFFFRCDDQIVAGISVVWDRKARIAEGAVTIAEKMHQYLQFNLVGRAAASEDGQRYGLTSREMDVVRLLCCGRTNREIGECLKIGQATVKTHLIHIFQKLGVETRSAVVALMARPN</sequence>
<comment type="caution">
    <text evidence="5">The sequence shown here is derived from an EMBL/GenBank/DDBJ whole genome shotgun (WGS) entry which is preliminary data.</text>
</comment>
<evidence type="ECO:0000313" key="6">
    <source>
        <dbReference type="Proteomes" id="UP000193553"/>
    </source>
</evidence>
<dbReference type="PANTHER" id="PTHR44688">
    <property type="entry name" value="DNA-BINDING TRANSCRIPTIONAL ACTIVATOR DEVR_DOSR"/>
    <property type="match status" value="1"/>
</dbReference>
<evidence type="ECO:0000256" key="1">
    <source>
        <dbReference type="ARBA" id="ARBA00023015"/>
    </source>
</evidence>
<dbReference type="InterPro" id="IPR016032">
    <property type="entry name" value="Sig_transdc_resp-reg_C-effctor"/>
</dbReference>
<dbReference type="GO" id="GO:0003677">
    <property type="term" value="F:DNA binding"/>
    <property type="evidence" value="ECO:0007669"/>
    <property type="project" value="UniProtKB-KW"/>
</dbReference>
<proteinExistence type="predicted"/>
<dbReference type="SMART" id="SM00421">
    <property type="entry name" value="HTH_LUXR"/>
    <property type="match status" value="1"/>
</dbReference>
<gene>
    <name evidence="5" type="ORF">BSZ18_01795</name>
</gene>
<dbReference type="Gene3D" id="1.10.10.10">
    <property type="entry name" value="Winged helix-like DNA-binding domain superfamily/Winged helix DNA-binding domain"/>
    <property type="match status" value="1"/>
</dbReference>
<dbReference type="PROSITE" id="PS50043">
    <property type="entry name" value="HTH_LUXR_2"/>
    <property type="match status" value="1"/>
</dbReference>
<dbReference type="GO" id="GO:0006355">
    <property type="term" value="P:regulation of DNA-templated transcription"/>
    <property type="evidence" value="ECO:0007669"/>
    <property type="project" value="InterPro"/>
</dbReference>
<dbReference type="RefSeq" id="WP_085357326.1">
    <property type="nucleotide sequence ID" value="NZ_NAFD01000135.1"/>
</dbReference>
<name>A0A1X3HF43_9BRAD</name>
<dbReference type="SUPFAM" id="SSF46894">
    <property type="entry name" value="C-terminal effector domain of the bipartite response regulators"/>
    <property type="match status" value="1"/>
</dbReference>
<keyword evidence="3" id="KW-0804">Transcription</keyword>
<dbReference type="Proteomes" id="UP000193553">
    <property type="component" value="Unassembled WGS sequence"/>
</dbReference>
<keyword evidence="2" id="KW-0238">DNA-binding</keyword>
<evidence type="ECO:0000313" key="5">
    <source>
        <dbReference type="EMBL" id="OSJ18658.1"/>
    </source>
</evidence>
<dbReference type="AlphaFoldDB" id="A0A1X3HF43"/>
<feature type="domain" description="HTH luxR-type" evidence="4">
    <location>
        <begin position="156"/>
        <end position="222"/>
    </location>
</feature>
<keyword evidence="1" id="KW-0805">Transcription regulation</keyword>